<comment type="similarity">
    <text evidence="1">Belongs to the HipA Ser/Thr kinase family.</text>
</comment>
<organism evidence="6 7">
    <name type="scientific">Methylomonas koyamae</name>
    <dbReference type="NCBI Taxonomy" id="702114"/>
    <lineage>
        <taxon>Bacteria</taxon>
        <taxon>Pseudomonadati</taxon>
        <taxon>Pseudomonadota</taxon>
        <taxon>Gammaproteobacteria</taxon>
        <taxon>Methylococcales</taxon>
        <taxon>Methylococcaceae</taxon>
        <taxon>Methylomonas</taxon>
    </lineage>
</organism>
<dbReference type="Pfam" id="PF13657">
    <property type="entry name" value="Couple_hipA"/>
    <property type="match status" value="1"/>
</dbReference>
<proteinExistence type="inferred from homology"/>
<feature type="domain" description="HipA N-terminal subdomain 1" evidence="5">
    <location>
        <begin position="4"/>
        <end position="106"/>
    </location>
</feature>
<dbReference type="GO" id="GO:0005829">
    <property type="term" value="C:cytosol"/>
    <property type="evidence" value="ECO:0007669"/>
    <property type="project" value="TreeGrafter"/>
</dbReference>
<dbReference type="RefSeq" id="WP_064041730.1">
    <property type="nucleotide sequence ID" value="NZ_LUUJ01000106.1"/>
</dbReference>
<dbReference type="OrthoDB" id="9805913at2"/>
<dbReference type="EMBL" id="LUUJ01000106">
    <property type="protein sequence ID" value="OAI12776.1"/>
    <property type="molecule type" value="Genomic_DNA"/>
</dbReference>
<dbReference type="InterPro" id="IPR052028">
    <property type="entry name" value="HipA_Ser/Thr_kinase"/>
</dbReference>
<dbReference type="Proteomes" id="UP000077857">
    <property type="component" value="Unassembled WGS sequence"/>
</dbReference>
<dbReference type="PANTHER" id="PTHR37419">
    <property type="entry name" value="SERINE/THREONINE-PROTEIN KINASE TOXIN HIPA"/>
    <property type="match status" value="1"/>
</dbReference>
<dbReference type="Gene3D" id="1.10.1070.20">
    <property type="match status" value="1"/>
</dbReference>
<evidence type="ECO:0008006" key="8">
    <source>
        <dbReference type="Google" id="ProtNLM"/>
    </source>
</evidence>
<comment type="caution">
    <text evidence="6">The sequence shown here is derived from an EMBL/GenBank/DDBJ whole genome shotgun (WGS) entry which is preliminary data.</text>
</comment>
<dbReference type="InterPro" id="IPR012893">
    <property type="entry name" value="HipA-like_C"/>
</dbReference>
<evidence type="ECO:0000259" key="4">
    <source>
        <dbReference type="Pfam" id="PF07804"/>
    </source>
</evidence>
<dbReference type="Pfam" id="PF07804">
    <property type="entry name" value="HipA_C"/>
    <property type="match status" value="1"/>
</dbReference>
<sequence length="444" mass="48812">MKLIVKAHQQTVGNLSLDSETGLFAFEYAADWLALDARFPLSPALPLERMDMTAEQHSAAVRQFFQNILPEGQALDDAAAANRLSKSNLMGLLIALGRETAGALVIGLSDALVQSPVESQQRLLSREELSTRIRARPDDAFSVWDGKVRLSIAGHQDKIAVFEQNDAWYLVDGEGLASTHILKPDPLRRRLQHMTSNELACMHLAQDVGIPAAESRLTGVPEPVLLIRRFDRVVTDKGVQRLHCIDSCQALGLGVSMKYERPYGDNRDVQHIRDGASLPRLFALVDRASAKPAADRLALLRWTIFQVLIGNTDAHGKNVSFFVDAGGLSLTPTYDLVCCLLYADARIADTLAMAIGDNFDPVGLTAYDWAVMADTCHLNPKLVSRELKQLAEKIPSVWPDLQRRLRENGADADTLAAMGDIFLHQCAHTLKLAAEIPTVARDLL</sequence>
<protein>
    <recommendedName>
        <fullName evidence="8">Phosphatidylinositol kinase</fullName>
    </recommendedName>
</protein>
<accession>A0A177N476</accession>
<evidence type="ECO:0000256" key="2">
    <source>
        <dbReference type="ARBA" id="ARBA00022679"/>
    </source>
</evidence>
<keyword evidence="2" id="KW-0808">Transferase</keyword>
<name>A0A177N476_9GAMM</name>
<evidence type="ECO:0000313" key="6">
    <source>
        <dbReference type="EMBL" id="OAI12776.1"/>
    </source>
</evidence>
<evidence type="ECO:0000256" key="3">
    <source>
        <dbReference type="ARBA" id="ARBA00022777"/>
    </source>
</evidence>
<dbReference type="AlphaFoldDB" id="A0A177N476"/>
<dbReference type="NCBIfam" id="TIGR03071">
    <property type="entry name" value="couple_hipA"/>
    <property type="match status" value="1"/>
</dbReference>
<evidence type="ECO:0000256" key="1">
    <source>
        <dbReference type="ARBA" id="ARBA00010164"/>
    </source>
</evidence>
<reference evidence="6 7" key="1">
    <citation type="submission" date="2016-03" db="EMBL/GenBank/DDBJ databases">
        <authorList>
            <person name="Ploux O."/>
        </authorList>
    </citation>
    <scope>NUCLEOTIDE SEQUENCE [LARGE SCALE GENOMIC DNA]</scope>
    <source>
        <strain evidence="6 7">R-45378</strain>
    </source>
</reference>
<dbReference type="GO" id="GO:0004674">
    <property type="term" value="F:protein serine/threonine kinase activity"/>
    <property type="evidence" value="ECO:0007669"/>
    <property type="project" value="TreeGrafter"/>
</dbReference>
<keyword evidence="3" id="KW-0418">Kinase</keyword>
<gene>
    <name evidence="6" type="ORF">A1507_18570</name>
</gene>
<feature type="domain" description="HipA-like C-terminal" evidence="4">
    <location>
        <begin position="150"/>
        <end position="398"/>
    </location>
</feature>
<evidence type="ECO:0000313" key="7">
    <source>
        <dbReference type="Proteomes" id="UP000077857"/>
    </source>
</evidence>
<dbReference type="InterPro" id="IPR017508">
    <property type="entry name" value="HipA_N1"/>
</dbReference>
<evidence type="ECO:0000259" key="5">
    <source>
        <dbReference type="Pfam" id="PF13657"/>
    </source>
</evidence>
<dbReference type="PANTHER" id="PTHR37419:SF1">
    <property type="entry name" value="SERINE_THREONINE-PROTEIN KINASE TOXIN HIPA"/>
    <property type="match status" value="1"/>
</dbReference>